<name>A0A0C4YH11_9BURK</name>
<keyword evidence="2" id="KW-1185">Reference proteome</keyword>
<protein>
    <submittedName>
        <fullName evidence="1">Uncharacterized protein</fullName>
    </submittedName>
</protein>
<dbReference type="AlphaFoldDB" id="A0A0C4YH11"/>
<evidence type="ECO:0000313" key="1">
    <source>
        <dbReference type="EMBL" id="AJG22248.1"/>
    </source>
</evidence>
<proteinExistence type="predicted"/>
<dbReference type="KEGG" id="cbw:RR42_s0657"/>
<evidence type="ECO:0000313" key="2">
    <source>
        <dbReference type="Proteomes" id="UP000031843"/>
    </source>
</evidence>
<reference evidence="1 2" key="1">
    <citation type="journal article" date="2015" name="Genome Announc.">
        <title>Complete Genome Sequence of Cupriavidus basilensis 4G11, Isolated from the Oak Ridge Field Research Center Site.</title>
        <authorList>
            <person name="Ray J."/>
            <person name="Waters R.J."/>
            <person name="Skerker J.M."/>
            <person name="Kuehl J.V."/>
            <person name="Price M.N."/>
            <person name="Huang J."/>
            <person name="Chakraborty R."/>
            <person name="Arkin A.P."/>
            <person name="Deutschbauer A."/>
        </authorList>
    </citation>
    <scope>NUCLEOTIDE SEQUENCE [LARGE SCALE GENOMIC DNA]</scope>
    <source>
        <strain evidence="1">4G11</strain>
    </source>
</reference>
<dbReference type="RefSeq" id="WP_158408304.1">
    <property type="nucleotide sequence ID" value="NZ_CP010537.1"/>
</dbReference>
<dbReference type="STRING" id="68895.RR42_s0657"/>
<sequence>MEGNRKSFWQHWNDWLSQASEHELEVLERYLRLAAKRKGNTSVSGDYLVRLWIRC</sequence>
<accession>A0A0C4YH11</accession>
<gene>
    <name evidence="1" type="ORF">RR42_s0657</name>
</gene>
<dbReference type="Proteomes" id="UP000031843">
    <property type="component" value="Chromosome secondary"/>
</dbReference>
<dbReference type="EMBL" id="CP010537">
    <property type="protein sequence ID" value="AJG22248.1"/>
    <property type="molecule type" value="Genomic_DNA"/>
</dbReference>
<organism evidence="1 2">
    <name type="scientific">Cupriavidus basilensis</name>
    <dbReference type="NCBI Taxonomy" id="68895"/>
    <lineage>
        <taxon>Bacteria</taxon>
        <taxon>Pseudomonadati</taxon>
        <taxon>Pseudomonadota</taxon>
        <taxon>Betaproteobacteria</taxon>
        <taxon>Burkholderiales</taxon>
        <taxon>Burkholderiaceae</taxon>
        <taxon>Cupriavidus</taxon>
    </lineage>
</organism>